<keyword evidence="2" id="KW-1185">Reference proteome</keyword>
<dbReference type="AlphaFoldDB" id="A0A0C3C596"/>
<reference evidence="2" key="2">
    <citation type="submission" date="2015-01" db="EMBL/GenBank/DDBJ databases">
        <title>Evolutionary Origins and Diversification of the Mycorrhizal Mutualists.</title>
        <authorList>
            <consortium name="DOE Joint Genome Institute"/>
            <consortium name="Mycorrhizal Genomics Consortium"/>
            <person name="Kohler A."/>
            <person name="Kuo A."/>
            <person name="Nagy L.G."/>
            <person name="Floudas D."/>
            <person name="Copeland A."/>
            <person name="Barry K.W."/>
            <person name="Cichocki N."/>
            <person name="Veneault-Fourrey C."/>
            <person name="LaButti K."/>
            <person name="Lindquist E.A."/>
            <person name="Lipzen A."/>
            <person name="Lundell T."/>
            <person name="Morin E."/>
            <person name="Murat C."/>
            <person name="Riley R."/>
            <person name="Ohm R."/>
            <person name="Sun H."/>
            <person name="Tunlid A."/>
            <person name="Henrissat B."/>
            <person name="Grigoriev I.V."/>
            <person name="Hibbett D.S."/>
            <person name="Martin F."/>
        </authorList>
    </citation>
    <scope>NUCLEOTIDE SEQUENCE [LARGE SCALE GENOMIC DNA]</scope>
    <source>
        <strain evidence="2">F 1598</strain>
    </source>
</reference>
<reference evidence="1 2" key="1">
    <citation type="submission" date="2014-04" db="EMBL/GenBank/DDBJ databases">
        <authorList>
            <consortium name="DOE Joint Genome Institute"/>
            <person name="Kuo A."/>
            <person name="Tarkka M."/>
            <person name="Buscot F."/>
            <person name="Kohler A."/>
            <person name="Nagy L.G."/>
            <person name="Floudas D."/>
            <person name="Copeland A."/>
            <person name="Barry K.W."/>
            <person name="Cichocki N."/>
            <person name="Veneault-Fourrey C."/>
            <person name="LaButti K."/>
            <person name="Lindquist E.A."/>
            <person name="Lipzen A."/>
            <person name="Lundell T."/>
            <person name="Morin E."/>
            <person name="Murat C."/>
            <person name="Sun H."/>
            <person name="Tunlid A."/>
            <person name="Henrissat B."/>
            <person name="Grigoriev I.V."/>
            <person name="Hibbett D.S."/>
            <person name="Martin F."/>
            <person name="Nordberg H.P."/>
            <person name="Cantor M.N."/>
            <person name="Hua S.X."/>
        </authorList>
    </citation>
    <scope>NUCLEOTIDE SEQUENCE [LARGE SCALE GENOMIC DNA]</scope>
    <source>
        <strain evidence="1 2">F 1598</strain>
    </source>
</reference>
<dbReference type="EMBL" id="KN832986">
    <property type="protein sequence ID" value="KIM84817.1"/>
    <property type="molecule type" value="Genomic_DNA"/>
</dbReference>
<dbReference type="InParanoid" id="A0A0C3C596"/>
<proteinExistence type="predicted"/>
<name>A0A0C3C596_PILCF</name>
<evidence type="ECO:0000313" key="1">
    <source>
        <dbReference type="EMBL" id="KIM84817.1"/>
    </source>
</evidence>
<sequence>IAVRLVCLPTASVEETYKQLDPAASVEVVTDAMRSVKPEWPPKGKIIVEVNPGAKVGRSWLPQELNPATSILELTAHIQPGQNNIRLIHLGDLSTHTFLLHATEVQPSSLLAGPTP</sequence>
<dbReference type="STRING" id="765440.A0A0C3C596"/>
<feature type="non-terminal residue" evidence="1">
    <location>
        <position position="116"/>
    </location>
</feature>
<gene>
    <name evidence="1" type="ORF">PILCRDRAFT_43154</name>
</gene>
<organism evidence="1 2">
    <name type="scientific">Piloderma croceum (strain F 1598)</name>
    <dbReference type="NCBI Taxonomy" id="765440"/>
    <lineage>
        <taxon>Eukaryota</taxon>
        <taxon>Fungi</taxon>
        <taxon>Dikarya</taxon>
        <taxon>Basidiomycota</taxon>
        <taxon>Agaricomycotina</taxon>
        <taxon>Agaricomycetes</taxon>
        <taxon>Agaricomycetidae</taxon>
        <taxon>Atheliales</taxon>
        <taxon>Atheliaceae</taxon>
        <taxon>Piloderma</taxon>
    </lineage>
</organism>
<evidence type="ECO:0000313" key="2">
    <source>
        <dbReference type="Proteomes" id="UP000054166"/>
    </source>
</evidence>
<accession>A0A0C3C596</accession>
<dbReference type="Proteomes" id="UP000054166">
    <property type="component" value="Unassembled WGS sequence"/>
</dbReference>
<protein>
    <submittedName>
        <fullName evidence="1">Uncharacterized protein</fullName>
    </submittedName>
</protein>
<dbReference type="OrthoDB" id="432299at2759"/>
<dbReference type="HOGENOM" id="CLU_2102740_0_0_1"/>
<feature type="non-terminal residue" evidence="1">
    <location>
        <position position="1"/>
    </location>
</feature>